<gene>
    <name evidence="6" type="ORF">M9R32_13935</name>
</gene>
<accession>A0A9X3RF50</accession>
<evidence type="ECO:0000256" key="1">
    <source>
        <dbReference type="ARBA" id="ARBA00006930"/>
    </source>
</evidence>
<comment type="caution">
    <text evidence="6">The sequence shown here is derived from an EMBL/GenBank/DDBJ whole genome shotgun (WGS) entry which is preliminary data.</text>
</comment>
<dbReference type="RefSeq" id="WP_269927367.1">
    <property type="nucleotide sequence ID" value="NZ_JAMKBJ010000015.1"/>
</dbReference>
<keyword evidence="7" id="KW-1185">Reference proteome</keyword>
<feature type="coiled-coil region" evidence="4">
    <location>
        <begin position="371"/>
        <end position="441"/>
    </location>
</feature>
<dbReference type="Pfam" id="PF13476">
    <property type="entry name" value="AAA_23"/>
    <property type="match status" value="1"/>
</dbReference>
<dbReference type="Gene3D" id="3.40.50.300">
    <property type="entry name" value="P-loop containing nucleotide triphosphate hydrolases"/>
    <property type="match status" value="2"/>
</dbReference>
<comment type="similarity">
    <text evidence="1">Belongs to the SMC family. SbcC subfamily.</text>
</comment>
<dbReference type="SUPFAM" id="SSF52540">
    <property type="entry name" value="P-loop containing nucleoside triphosphate hydrolases"/>
    <property type="match status" value="1"/>
</dbReference>
<sequence length="663" mass="76328">MLIQYIKLKNFRQYYQEQTIEFSRSANRNVTVIHGENGSGKTALLNAFSWCLYGLHNLPNEKDIINEHAIAIAIEEVEGSVTINFIDSGKEYTVTRKVRAKKSLHGEITYFEPEVQVNYIEKGGLFKTVNNPTVELNRILPEDLRTYFFFDGERIDNLSKESGTEDIKKAIKNIMGLEILERAITHTEKARIRFRSELKKFGNSLIINIIEELDKLEGNREELKEQEILQKSNLSALDKQILAVETRLKQIEGAKQLQSQRDNKQTELLETKQTIKDIRRSLKEKMSKIGYIAFSYSATQKADTIIKKNSAGDVFTGVSSVFIEELISKGQCICGSSLTSNSIHLDHLKLLKDRLNLNNYQNNIYEMVGNLKVIKERKINLISELKRLKKNEITEIQKVNMLSEELDEISSKLTGKESEEIVQLENKRVALVNQKSLVERRLGVIENDLETVLKNINEKTTEQKKYQILEEKGLLTQKRMDALQQLEIVMQEILKVREKLVKSQLQERITKVYSQFLRKGYDVQLADNYELNVLNENKNIVGMSQGERQITSLSFIGAIVDIAREHYKDQKVDFDEGGIYPLVMDSPFGALDSDHRERIANGIYKLADQVVVIVSSSQWKGEVSEHLKDYIGKEYKLLYNDPRQNKVRPYEYTEVVEVVSTNV</sequence>
<evidence type="ECO:0000256" key="4">
    <source>
        <dbReference type="SAM" id="Coils"/>
    </source>
</evidence>
<evidence type="ECO:0000313" key="6">
    <source>
        <dbReference type="EMBL" id="MCZ8538292.1"/>
    </source>
</evidence>
<name>A0A9X3RF50_9BACL</name>
<evidence type="ECO:0000259" key="5">
    <source>
        <dbReference type="Pfam" id="PF13476"/>
    </source>
</evidence>
<evidence type="ECO:0000313" key="7">
    <source>
        <dbReference type="Proteomes" id="UP001152173"/>
    </source>
</evidence>
<organism evidence="6 7">
    <name type="scientific">Paenisporosarcina quisquiliarum</name>
    <dbReference type="NCBI Taxonomy" id="365346"/>
    <lineage>
        <taxon>Bacteria</taxon>
        <taxon>Bacillati</taxon>
        <taxon>Bacillota</taxon>
        <taxon>Bacilli</taxon>
        <taxon>Bacillales</taxon>
        <taxon>Caryophanaceae</taxon>
        <taxon>Paenisporosarcina</taxon>
    </lineage>
</organism>
<dbReference type="InterPro" id="IPR038729">
    <property type="entry name" value="Rad50/SbcC_AAA"/>
</dbReference>
<dbReference type="PANTHER" id="PTHR32114:SF2">
    <property type="entry name" value="ABC TRANSPORTER ABCH.3"/>
    <property type="match status" value="1"/>
</dbReference>
<dbReference type="InterPro" id="IPR027417">
    <property type="entry name" value="P-loop_NTPase"/>
</dbReference>
<dbReference type="GO" id="GO:0006302">
    <property type="term" value="P:double-strand break repair"/>
    <property type="evidence" value="ECO:0007669"/>
    <property type="project" value="InterPro"/>
</dbReference>
<reference evidence="6" key="1">
    <citation type="submission" date="2022-05" db="EMBL/GenBank/DDBJ databases">
        <authorList>
            <person name="Colautti A."/>
            <person name="Iacumin L."/>
        </authorList>
    </citation>
    <scope>NUCLEOTIDE SEQUENCE</scope>
    <source>
        <strain evidence="6">SK 55</strain>
    </source>
</reference>
<evidence type="ECO:0000256" key="2">
    <source>
        <dbReference type="ARBA" id="ARBA00011322"/>
    </source>
</evidence>
<dbReference type="AlphaFoldDB" id="A0A9X3RF50"/>
<proteinExistence type="inferred from homology"/>
<feature type="coiled-coil region" evidence="4">
    <location>
        <begin position="206"/>
        <end position="274"/>
    </location>
</feature>
<dbReference type="Proteomes" id="UP001152173">
    <property type="component" value="Unassembled WGS sequence"/>
</dbReference>
<dbReference type="PANTHER" id="PTHR32114">
    <property type="entry name" value="ABC TRANSPORTER ABCH.3"/>
    <property type="match status" value="1"/>
</dbReference>
<dbReference type="EMBL" id="JAMKBJ010000015">
    <property type="protein sequence ID" value="MCZ8538292.1"/>
    <property type="molecule type" value="Genomic_DNA"/>
</dbReference>
<keyword evidence="4" id="KW-0175">Coiled coil</keyword>
<protein>
    <recommendedName>
        <fullName evidence="3">Nuclease SbcCD subunit C</fullName>
    </recommendedName>
</protein>
<dbReference type="GO" id="GO:0016887">
    <property type="term" value="F:ATP hydrolysis activity"/>
    <property type="evidence" value="ECO:0007669"/>
    <property type="project" value="InterPro"/>
</dbReference>
<evidence type="ECO:0000256" key="3">
    <source>
        <dbReference type="ARBA" id="ARBA00013368"/>
    </source>
</evidence>
<feature type="domain" description="Rad50/SbcC-type AAA" evidence="5">
    <location>
        <begin position="6"/>
        <end position="275"/>
    </location>
</feature>
<comment type="subunit">
    <text evidence="2">Heterodimer of SbcC and SbcD.</text>
</comment>